<keyword evidence="4" id="KW-1185">Reference proteome</keyword>
<dbReference type="AlphaFoldDB" id="A0AAX4P6Q6"/>
<evidence type="ECO:0000256" key="1">
    <source>
        <dbReference type="ARBA" id="ARBA00022801"/>
    </source>
</evidence>
<dbReference type="InterPro" id="IPR000286">
    <property type="entry name" value="HDACs"/>
</dbReference>
<dbReference type="PANTHER" id="PTHR10625">
    <property type="entry name" value="HISTONE DEACETYLASE HDAC1-RELATED"/>
    <property type="match status" value="1"/>
</dbReference>
<dbReference type="PRINTS" id="PR01270">
    <property type="entry name" value="HDASUPER"/>
</dbReference>
<dbReference type="Proteomes" id="UP001472866">
    <property type="component" value="Chromosome 04"/>
</dbReference>
<evidence type="ECO:0000259" key="2">
    <source>
        <dbReference type="Pfam" id="PF00850"/>
    </source>
</evidence>
<gene>
    <name evidence="3" type="ORF">HKI87_04g33280</name>
</gene>
<dbReference type="InterPro" id="IPR023801">
    <property type="entry name" value="His_deacetylse_dom"/>
</dbReference>
<evidence type="ECO:0000313" key="3">
    <source>
        <dbReference type="EMBL" id="WZN61793.1"/>
    </source>
</evidence>
<dbReference type="InterPro" id="IPR023696">
    <property type="entry name" value="Ureohydrolase_dom_sf"/>
</dbReference>
<dbReference type="GO" id="GO:0040029">
    <property type="term" value="P:epigenetic regulation of gene expression"/>
    <property type="evidence" value="ECO:0007669"/>
    <property type="project" value="TreeGrafter"/>
</dbReference>
<organism evidence="3 4">
    <name type="scientific">Chloropicon roscoffensis</name>
    <dbReference type="NCBI Taxonomy" id="1461544"/>
    <lineage>
        <taxon>Eukaryota</taxon>
        <taxon>Viridiplantae</taxon>
        <taxon>Chlorophyta</taxon>
        <taxon>Chloropicophyceae</taxon>
        <taxon>Chloropicales</taxon>
        <taxon>Chloropicaceae</taxon>
        <taxon>Chloropicon</taxon>
    </lineage>
</organism>
<dbReference type="InterPro" id="IPR044150">
    <property type="entry name" value="HDAC_classIV"/>
</dbReference>
<proteinExistence type="predicted"/>
<dbReference type="GO" id="GO:0016787">
    <property type="term" value="F:hydrolase activity"/>
    <property type="evidence" value="ECO:0007669"/>
    <property type="project" value="UniProtKB-KW"/>
</dbReference>
<accession>A0AAX4P6Q6</accession>
<name>A0AAX4P6Q6_9CHLO</name>
<protein>
    <submittedName>
        <fullName evidence="3">Histone deacetylase</fullName>
    </submittedName>
</protein>
<dbReference type="SUPFAM" id="SSF52768">
    <property type="entry name" value="Arginase/deacetylase"/>
    <property type="match status" value="1"/>
</dbReference>
<feature type="domain" description="Histone deacetylase" evidence="2">
    <location>
        <begin position="92"/>
        <end position="334"/>
    </location>
</feature>
<keyword evidence="1" id="KW-0378">Hydrolase</keyword>
<dbReference type="Gene3D" id="3.40.800.20">
    <property type="entry name" value="Histone deacetylase domain"/>
    <property type="match status" value="1"/>
</dbReference>
<sequence>MASTILFRKGLRSGCYPLRPFATRSSRMHTTLTPSPPKAIPLVYHPLYSGTVPFDLLPTGHRFPMQVFRGIYERLQELQSEGRVRHQVHAPDLSLPYLRQRLLLCHEQEYVDRFVSGGLTAKELRRIGFPWSEGLVWRTLSELSGTMLAAELALEHGIALSCAGGTHHAHRDFGSGFCIFNDLAVTAVGLLREGAARRILVVDADVHQGDGTAAILAGESGAFTLSIHCGDNFPARKQRSDLDVSLPRGTGDEEYLSALAESLSSTIGNFGPPDLVLYDAGVDVHEDDSLGHLCVTDEGIYRRDKLVIDTCLAWGVPLAGYVGGGYAEDLSDLVDRHLSLFLAANELWGEAARGAEGLRQQ</sequence>
<evidence type="ECO:0000313" key="4">
    <source>
        <dbReference type="Proteomes" id="UP001472866"/>
    </source>
</evidence>
<dbReference type="PANTHER" id="PTHR10625:SF32">
    <property type="entry name" value="HISTONE DEACETYLASE"/>
    <property type="match status" value="1"/>
</dbReference>
<dbReference type="GO" id="GO:0004407">
    <property type="term" value="F:histone deacetylase activity"/>
    <property type="evidence" value="ECO:0007669"/>
    <property type="project" value="InterPro"/>
</dbReference>
<reference evidence="3 4" key="1">
    <citation type="submission" date="2024-03" db="EMBL/GenBank/DDBJ databases">
        <title>Complete genome sequence of the green alga Chloropicon roscoffensis RCC1871.</title>
        <authorList>
            <person name="Lemieux C."/>
            <person name="Pombert J.-F."/>
            <person name="Otis C."/>
            <person name="Turmel M."/>
        </authorList>
    </citation>
    <scope>NUCLEOTIDE SEQUENCE [LARGE SCALE GENOMIC DNA]</scope>
    <source>
        <strain evidence="3 4">RCC1871</strain>
    </source>
</reference>
<dbReference type="InterPro" id="IPR037138">
    <property type="entry name" value="His_deacetylse_dom_sf"/>
</dbReference>
<dbReference type="CDD" id="cd09993">
    <property type="entry name" value="HDAC_classIV"/>
    <property type="match status" value="1"/>
</dbReference>
<dbReference type="EMBL" id="CP151504">
    <property type="protein sequence ID" value="WZN61793.1"/>
    <property type="molecule type" value="Genomic_DNA"/>
</dbReference>
<dbReference type="Pfam" id="PF00850">
    <property type="entry name" value="Hist_deacetyl"/>
    <property type="match status" value="1"/>
</dbReference>